<feature type="transmembrane region" description="Helical" evidence="3">
    <location>
        <begin position="187"/>
        <end position="205"/>
    </location>
</feature>
<dbReference type="InterPro" id="IPR011129">
    <property type="entry name" value="CSD"/>
</dbReference>
<proteinExistence type="predicted"/>
<evidence type="ECO:0000256" key="1">
    <source>
        <dbReference type="ARBA" id="ARBA00022553"/>
    </source>
</evidence>
<evidence type="ECO:0000256" key="2">
    <source>
        <dbReference type="RuleBase" id="RU000408"/>
    </source>
</evidence>
<dbReference type="RefSeq" id="WP_189419287.1">
    <property type="nucleotide sequence ID" value="NZ_BMYZ01000002.1"/>
</dbReference>
<dbReference type="CDD" id="cd04458">
    <property type="entry name" value="CSP_CDS"/>
    <property type="match status" value="1"/>
</dbReference>
<dbReference type="InterPro" id="IPR019844">
    <property type="entry name" value="CSD_CS"/>
</dbReference>
<evidence type="ECO:0000256" key="3">
    <source>
        <dbReference type="SAM" id="Phobius"/>
    </source>
</evidence>
<dbReference type="SMART" id="SM00357">
    <property type="entry name" value="CSP"/>
    <property type="match status" value="1"/>
</dbReference>
<dbReference type="InterPro" id="IPR002059">
    <property type="entry name" value="CSP_DNA-bd"/>
</dbReference>
<dbReference type="Proteomes" id="UP000619761">
    <property type="component" value="Unassembled WGS sequence"/>
</dbReference>
<keyword evidence="3" id="KW-0812">Transmembrane</keyword>
<comment type="caution">
    <text evidence="5">The sequence shown here is derived from an EMBL/GenBank/DDBJ whole genome shotgun (WGS) entry which is preliminary data.</text>
</comment>
<dbReference type="Gene3D" id="2.40.50.140">
    <property type="entry name" value="Nucleic acid-binding proteins"/>
    <property type="match status" value="1"/>
</dbReference>
<keyword evidence="6" id="KW-1185">Reference proteome</keyword>
<dbReference type="PANTHER" id="PTHR12962:SF1">
    <property type="entry name" value="COLD SHOCK DOMAIN-CONTAINING PROTEIN CG9705"/>
    <property type="match status" value="1"/>
</dbReference>
<sequence>MDKELSGTIKQWNDQKGFGFIAADSPSDVFFHISALRGDRRPQIGDEIFYVPTKDEKGRLIASRIRYVDIKSNMNKSSKSNAIGNSGNQRNVVFKNIKIKVFIFALLLAPVVIGIAAVWIHKNFPWAAYLYFSMSLFSFYLYWNDKRHAEIDARRISEARLHFFELVGGWPGALIAQQVFRHKTRKLSYQFIFWLIVILHELFWLDQVLVAGKVFGAIS</sequence>
<accession>A0ABQ3B5J2</accession>
<keyword evidence="3" id="KW-1133">Transmembrane helix</keyword>
<dbReference type="Pfam" id="PF00313">
    <property type="entry name" value="CSD"/>
    <property type="match status" value="1"/>
</dbReference>
<feature type="domain" description="CSD" evidence="4">
    <location>
        <begin position="4"/>
        <end position="67"/>
    </location>
</feature>
<comment type="subcellular location">
    <subcellularLocation>
        <location evidence="2">Cytoplasm</location>
    </subcellularLocation>
</comment>
<keyword evidence="1" id="KW-0597">Phosphoprotein</keyword>
<dbReference type="InterPro" id="IPR012340">
    <property type="entry name" value="NA-bd_OB-fold"/>
</dbReference>
<evidence type="ECO:0000313" key="6">
    <source>
        <dbReference type="Proteomes" id="UP000619761"/>
    </source>
</evidence>
<gene>
    <name evidence="5" type="ORF">GCM10011613_26160</name>
</gene>
<dbReference type="InterPro" id="IPR010718">
    <property type="entry name" value="DUF1294"/>
</dbReference>
<feature type="transmembrane region" description="Helical" evidence="3">
    <location>
        <begin position="99"/>
        <end position="120"/>
    </location>
</feature>
<organism evidence="5 6">
    <name type="scientific">Cellvibrio zantedeschiae</name>
    <dbReference type="NCBI Taxonomy" id="1237077"/>
    <lineage>
        <taxon>Bacteria</taxon>
        <taxon>Pseudomonadati</taxon>
        <taxon>Pseudomonadota</taxon>
        <taxon>Gammaproteobacteria</taxon>
        <taxon>Cellvibrionales</taxon>
        <taxon>Cellvibrionaceae</taxon>
        <taxon>Cellvibrio</taxon>
    </lineage>
</organism>
<feature type="transmembrane region" description="Helical" evidence="3">
    <location>
        <begin position="126"/>
        <end position="143"/>
    </location>
</feature>
<name>A0ABQ3B5J2_9GAMM</name>
<keyword evidence="3" id="KW-0472">Membrane</keyword>
<dbReference type="Pfam" id="PF06961">
    <property type="entry name" value="DUF1294"/>
    <property type="match status" value="1"/>
</dbReference>
<dbReference type="PANTHER" id="PTHR12962">
    <property type="entry name" value="CALCIUM-REGULATED HEAT STABLE PROTEIN CRHSP-24-RELATED"/>
    <property type="match status" value="1"/>
</dbReference>
<dbReference type="EMBL" id="BMYZ01000002">
    <property type="protein sequence ID" value="GGY79933.1"/>
    <property type="molecule type" value="Genomic_DNA"/>
</dbReference>
<evidence type="ECO:0000313" key="5">
    <source>
        <dbReference type="EMBL" id="GGY79933.1"/>
    </source>
</evidence>
<dbReference type="PROSITE" id="PS00352">
    <property type="entry name" value="CSD_1"/>
    <property type="match status" value="1"/>
</dbReference>
<evidence type="ECO:0000259" key="4">
    <source>
        <dbReference type="PROSITE" id="PS51857"/>
    </source>
</evidence>
<reference evidence="6" key="1">
    <citation type="journal article" date="2019" name="Int. J. Syst. Evol. Microbiol.">
        <title>The Global Catalogue of Microorganisms (GCM) 10K type strain sequencing project: providing services to taxonomists for standard genome sequencing and annotation.</title>
        <authorList>
            <consortium name="The Broad Institute Genomics Platform"/>
            <consortium name="The Broad Institute Genome Sequencing Center for Infectious Disease"/>
            <person name="Wu L."/>
            <person name="Ma J."/>
        </authorList>
    </citation>
    <scope>NUCLEOTIDE SEQUENCE [LARGE SCALE GENOMIC DNA]</scope>
    <source>
        <strain evidence="6">KCTC 32239</strain>
    </source>
</reference>
<protein>
    <recommendedName>
        <fullName evidence="4">CSD domain-containing protein</fullName>
    </recommendedName>
</protein>
<dbReference type="PROSITE" id="PS51857">
    <property type="entry name" value="CSD_2"/>
    <property type="match status" value="1"/>
</dbReference>
<dbReference type="SUPFAM" id="SSF50249">
    <property type="entry name" value="Nucleic acid-binding proteins"/>
    <property type="match status" value="1"/>
</dbReference>
<dbReference type="InterPro" id="IPR052069">
    <property type="entry name" value="Ca-reg_mRNA-binding_domain"/>
</dbReference>